<evidence type="ECO:0000256" key="4">
    <source>
        <dbReference type="ARBA" id="ARBA00022989"/>
    </source>
</evidence>
<feature type="transmembrane region" description="Helical" evidence="7">
    <location>
        <begin position="486"/>
        <end position="506"/>
    </location>
</feature>
<feature type="domain" description="ABC3 transporter permease C-terminal" evidence="8">
    <location>
        <begin position="260"/>
        <end position="379"/>
    </location>
</feature>
<proteinExistence type="predicted"/>
<evidence type="ECO:0000256" key="6">
    <source>
        <dbReference type="SAM" id="MobiDB-lite"/>
    </source>
</evidence>
<feature type="transmembrane region" description="Helical" evidence="7">
    <location>
        <begin position="401"/>
        <end position="422"/>
    </location>
</feature>
<keyword evidence="10" id="KW-1185">Reference proteome</keyword>
<comment type="subcellular location">
    <subcellularLocation>
        <location evidence="1">Cell membrane</location>
        <topology evidence="1">Multi-pass membrane protein</topology>
    </subcellularLocation>
</comment>
<evidence type="ECO:0000313" key="9">
    <source>
        <dbReference type="EMBL" id="MBK0332208.1"/>
    </source>
</evidence>
<dbReference type="EMBL" id="JAEDAJ010000007">
    <property type="protein sequence ID" value="MBK0332208.1"/>
    <property type="molecule type" value="Genomic_DNA"/>
</dbReference>
<gene>
    <name evidence="9" type="ORF">I8D64_12455</name>
</gene>
<evidence type="ECO:0000313" key="10">
    <source>
        <dbReference type="Proteomes" id="UP000612352"/>
    </source>
</evidence>
<name>A0ABS1BC59_9MICO</name>
<reference evidence="9 10" key="1">
    <citation type="submission" date="2020-12" db="EMBL/GenBank/DDBJ databases">
        <title>Brachybacterium sp. MASK1Z-5, whole genome shotgun sequence.</title>
        <authorList>
            <person name="Tuo L."/>
        </authorList>
    </citation>
    <scope>NUCLEOTIDE SEQUENCE [LARGE SCALE GENOMIC DNA]</scope>
    <source>
        <strain evidence="9 10">MASK1Z-5</strain>
    </source>
</reference>
<dbReference type="PANTHER" id="PTHR30287:SF2">
    <property type="entry name" value="BLL1001 PROTEIN"/>
    <property type="match status" value="1"/>
</dbReference>
<dbReference type="PANTHER" id="PTHR30287">
    <property type="entry name" value="MEMBRANE COMPONENT OF PREDICTED ABC SUPERFAMILY METABOLITE UPTAKE TRANSPORTER"/>
    <property type="match status" value="1"/>
</dbReference>
<dbReference type="RefSeq" id="WP_200503104.1">
    <property type="nucleotide sequence ID" value="NZ_JAEDAJ010000007.1"/>
</dbReference>
<accession>A0ABS1BC59</accession>
<evidence type="ECO:0000259" key="8">
    <source>
        <dbReference type="Pfam" id="PF02687"/>
    </source>
</evidence>
<feature type="transmembrane region" description="Helical" evidence="7">
    <location>
        <begin position="802"/>
        <end position="822"/>
    </location>
</feature>
<feature type="domain" description="ABC3 transporter permease C-terminal" evidence="8">
    <location>
        <begin position="714"/>
        <end position="832"/>
    </location>
</feature>
<comment type="caution">
    <text evidence="9">The sequence shown here is derived from an EMBL/GenBank/DDBJ whole genome shotgun (WGS) entry which is preliminary data.</text>
</comment>
<feature type="transmembrane region" description="Helical" evidence="7">
    <location>
        <begin position="344"/>
        <end position="370"/>
    </location>
</feature>
<evidence type="ECO:0000256" key="7">
    <source>
        <dbReference type="SAM" id="Phobius"/>
    </source>
</evidence>
<keyword evidence="3 7" id="KW-0812">Transmembrane</keyword>
<keyword evidence="5 7" id="KW-0472">Membrane</keyword>
<evidence type="ECO:0000256" key="5">
    <source>
        <dbReference type="ARBA" id="ARBA00023136"/>
    </source>
</evidence>
<evidence type="ECO:0000256" key="1">
    <source>
        <dbReference type="ARBA" id="ARBA00004651"/>
    </source>
</evidence>
<dbReference type="Proteomes" id="UP000612352">
    <property type="component" value="Unassembled WGS sequence"/>
</dbReference>
<dbReference type="InterPro" id="IPR038766">
    <property type="entry name" value="Membrane_comp_ABC_pdt"/>
</dbReference>
<feature type="region of interest" description="Disordered" evidence="6">
    <location>
        <begin position="60"/>
        <end position="81"/>
    </location>
</feature>
<feature type="transmembrane region" description="Helical" evidence="7">
    <location>
        <begin position="428"/>
        <end position="451"/>
    </location>
</feature>
<protein>
    <submittedName>
        <fullName evidence="9">ABC transporter permease</fullName>
    </submittedName>
</protein>
<keyword evidence="2" id="KW-1003">Cell membrane</keyword>
<feature type="transmembrane region" description="Helical" evidence="7">
    <location>
        <begin position="704"/>
        <end position="728"/>
    </location>
</feature>
<sequence length="841" mass="85462">MSRRIRLTPPRRHLAALITVALASGFVAIMLIAANLMTTSLSAGVEQRYEGADVVIGDEDQDAAPADGSSSDADSATTAPEVPHARAVWPLSEGYMQLDAGSGRSAFLQQQSDPPHEVEPLELTAGHDARSAHEVVLDQAAAEQLGVGVGQKVEIPAESRADGKPGDLELTVSGISASGTATALGATPVVHVNSHNQDTLIAPGTTSTWLAALEPGTDPDQVVSALQDDSLSALTAQQAIDDGVSDVMQGFDALAMVFVVFVVIALVTSAVVVANTFAVTLAQRTRALALLRTLGATRRQVARTVLRESALVGLVGAVIGALGAHVLAQALLAAAAGLGLLDGLLLVPISALSLIVPVVVGVALTVLAGFGPVRAAVRVAPLQALRPAPPALHRRLGARGVLSLAAVALGLLALVGAVAVSFTGSVGLGVAVGLLGGVVSFAGLLVGLVVLTRPLTRFAGALAARIGGLPARIAGANTSRNPRRSAATVAALLIGTTLMTMMAVGARTTESTLTTELDSRKPIDSVVTAEKLPKDALTEVSEVPGVAHVSSTEHGDVEVGADEPMTLYAATPAQMREDSHRPDIADSLEDGTVLLGEERAERFGVHDGQVLQVDGADGASHELRVKVDSNLQMSIVTPSTLTALVGKDAQPALFAAFAEKGSAAREGQDAMGIVTGIQDTLAQHGAPDAQVDAAGVERESYGQILTVLLGITVALLAVAVLVALVGVANTLSLGVIERTGENALLRALGTTRGQMRAMLAWEGLLLALVGAAVGIVLGSVYGVLGIATILGGQFPLQVTIPWGQIALVLGLALAAGLLASVLPGRRAARTAPAQALASADE</sequence>
<feature type="transmembrane region" description="Helical" evidence="7">
    <location>
        <begin position="309"/>
        <end position="332"/>
    </location>
</feature>
<keyword evidence="4 7" id="KW-1133">Transmembrane helix</keyword>
<feature type="compositionally biased region" description="Low complexity" evidence="6">
    <location>
        <begin position="63"/>
        <end position="80"/>
    </location>
</feature>
<feature type="transmembrane region" description="Helical" evidence="7">
    <location>
        <begin position="764"/>
        <end position="790"/>
    </location>
</feature>
<evidence type="ECO:0000256" key="3">
    <source>
        <dbReference type="ARBA" id="ARBA00022692"/>
    </source>
</evidence>
<evidence type="ECO:0000256" key="2">
    <source>
        <dbReference type="ARBA" id="ARBA00022475"/>
    </source>
</evidence>
<feature type="transmembrane region" description="Helical" evidence="7">
    <location>
        <begin position="254"/>
        <end position="282"/>
    </location>
</feature>
<dbReference type="Pfam" id="PF02687">
    <property type="entry name" value="FtsX"/>
    <property type="match status" value="2"/>
</dbReference>
<organism evidence="9 10">
    <name type="scientific">Brachybacterium halotolerans</name>
    <dbReference type="NCBI Taxonomy" id="2795215"/>
    <lineage>
        <taxon>Bacteria</taxon>
        <taxon>Bacillati</taxon>
        <taxon>Actinomycetota</taxon>
        <taxon>Actinomycetes</taxon>
        <taxon>Micrococcales</taxon>
        <taxon>Dermabacteraceae</taxon>
        <taxon>Brachybacterium</taxon>
    </lineage>
</organism>
<dbReference type="InterPro" id="IPR003838">
    <property type="entry name" value="ABC3_permease_C"/>
</dbReference>